<feature type="transmembrane region" description="Helical" evidence="32">
    <location>
        <begin position="794"/>
        <end position="812"/>
    </location>
</feature>
<feature type="transmembrane region" description="Helical" evidence="32">
    <location>
        <begin position="955"/>
        <end position="972"/>
    </location>
</feature>
<dbReference type="InterPro" id="IPR036612">
    <property type="entry name" value="KH_dom_type_1_sf"/>
</dbReference>
<dbReference type="PANTHER" id="PTHR12995:SF2">
    <property type="entry name" value="TRANSMEMBRANE PROTEIN 39B"/>
    <property type="match status" value="1"/>
</dbReference>
<evidence type="ECO:0000256" key="21">
    <source>
        <dbReference type="ARBA" id="ARBA00023306"/>
    </source>
</evidence>
<protein>
    <recommendedName>
        <fullName evidence="24">KH domain-containing, RNA-binding, signal transduction-associated protein 1</fullName>
    </recommendedName>
    <alternativeName>
        <fullName evidence="29">GAP-associated tyrosine phosphoprotein p62</fullName>
    </alternativeName>
    <alternativeName>
        <fullName evidence="25">Src-associated in mitosis 68 kDa protein</fullName>
    </alternativeName>
    <alternativeName>
        <fullName evidence="23">Transmembrane protein 39B</fullName>
    </alternativeName>
    <alternativeName>
        <fullName evidence="26">p21 Ras GTPase-activating protein-associated p62</fullName>
    </alternativeName>
    <alternativeName>
        <fullName evidence="27 28">p68</fullName>
    </alternativeName>
</protein>
<evidence type="ECO:0000256" key="32">
    <source>
        <dbReference type="SAM" id="Phobius"/>
    </source>
</evidence>
<dbReference type="GO" id="GO:0003723">
    <property type="term" value="F:RNA binding"/>
    <property type="evidence" value="ECO:0007669"/>
    <property type="project" value="UniProtKB-UniRule"/>
</dbReference>
<dbReference type="SMART" id="SM00322">
    <property type="entry name" value="KH"/>
    <property type="match status" value="1"/>
</dbReference>
<evidence type="ECO:0000256" key="16">
    <source>
        <dbReference type="ARBA" id="ARBA00023036"/>
    </source>
</evidence>
<dbReference type="InterPro" id="IPR055256">
    <property type="entry name" value="KH_1_KHDC4/BBP-like"/>
</dbReference>
<evidence type="ECO:0000256" key="3">
    <source>
        <dbReference type="ARBA" id="ARBA00004496"/>
    </source>
</evidence>
<feature type="compositionally biased region" description="Low complexity" evidence="31">
    <location>
        <begin position="307"/>
        <end position="316"/>
    </location>
</feature>
<sequence>MQRRDDPAARMSRSSGRSGSMDPSGAHPSVRQAPPRQPPLPHRSRGGGGGSRGGARASPATQPPPLLPPSATGPDATVGGPAPTPLLPPSATASVKMEPENKYLPELMAEKDSLDPSFTHAMQLLTAEIEKIQKGDSKKDDEENYLDLFSHKNMKLKERVLIPVKQYPKFNFVGKILGPQGNTIKRLQEETGAKISVLGKGSMRDKAKEEELRKGGDPKYAHLNMDLHVFIEVFGPPCEAYALMAHAMEEVKKFLVPDMMDDICQEQFLELSYLNGVPEPSRGRGVPVRGRGAAPPPPPVPRGRGVGPPRGALVRGTPVRGAITRGATVTRGVPPPPTVRGAPAPRARTAGIQRIPLPPPPAPETYEEYGYDDTYAEQSYEGYEGYYSQSQGDSEYYDYGHGEVQDSYEAYGQDDWNGTRPSLKAPPARPENYRKRIRMCKANMHRKKPKGYGSIQIALGFVHLALSPTTCHLLSQTKNVGGDRLATTRAFWPPRVKQTRTVFYFRNSNLRVRACLICGQFLRLAFEDLPQSSRQRRNLEQKGSGIRWYLHHGNWRSSSGTGLSSPPLATQTVVPLQHCKIPELPVQASILFELQLFFCQLIALFVHYINIYKTVWCLCPRQNFHLIDFNLLMVTTIVLGRRFIGSIVKEASQRGKVTLFRSILLFLTRFTVLTATGWSLCRSLIHLFRTYSFLNLLFLCYPFGMYIPFLQLNCDLRKTNLFSHVASMGPREAVSGLARSRDYLLTLRETWKQHTKQLYGPDAMPTHACCLSPSLIRSEVEFLKMDFNWRMKEVLVSAMLSAYYVAFVPVWFVKNTHYYDKRWSCELFLLVSISTSVILMQHLLPASYCDLLHKAAAHLGCWQKVDPALCSNVLQHPWTEECMWPQGVLVKHSKNVYKAVGHYNVAIPSDVSHFRFHFFFSKPLRILNILLLLEGAVIVYQLYSLMSSDKWHQTISLALILFSNYYAFFKLLRDRLVLGKAYSYSANSQRDLDHRFS</sequence>
<evidence type="ECO:0000256" key="18">
    <source>
        <dbReference type="ARBA" id="ARBA00023163"/>
    </source>
</evidence>
<feature type="transmembrane region" description="Helical" evidence="32">
    <location>
        <begin position="590"/>
        <end position="612"/>
    </location>
</feature>
<feature type="transmembrane region" description="Helical" evidence="32">
    <location>
        <begin position="624"/>
        <end position="644"/>
    </location>
</feature>
<dbReference type="Gene3D" id="3.30.1370.10">
    <property type="entry name" value="K Homology domain, type 1"/>
    <property type="match status" value="1"/>
</dbReference>
<evidence type="ECO:0000256" key="15">
    <source>
        <dbReference type="ARBA" id="ARBA00023015"/>
    </source>
</evidence>
<evidence type="ECO:0000256" key="31">
    <source>
        <dbReference type="SAM" id="MobiDB-lite"/>
    </source>
</evidence>
<feature type="domain" description="K Homology" evidence="33">
    <location>
        <begin position="154"/>
        <end position="252"/>
    </location>
</feature>
<evidence type="ECO:0000256" key="5">
    <source>
        <dbReference type="ARBA" id="ARBA00010737"/>
    </source>
</evidence>
<evidence type="ECO:0000256" key="19">
    <source>
        <dbReference type="ARBA" id="ARBA00023180"/>
    </source>
</evidence>
<evidence type="ECO:0000256" key="4">
    <source>
        <dbReference type="ARBA" id="ARBA00010174"/>
    </source>
</evidence>
<dbReference type="Pfam" id="PF22675">
    <property type="entry name" value="KH-I_KHDC4-BBP"/>
    <property type="match status" value="1"/>
</dbReference>
<dbReference type="InterPro" id="IPR019397">
    <property type="entry name" value="Uncharacterised_TMEM39"/>
</dbReference>
<evidence type="ECO:0000256" key="23">
    <source>
        <dbReference type="ARBA" id="ARBA00039169"/>
    </source>
</evidence>
<evidence type="ECO:0000256" key="10">
    <source>
        <dbReference type="ARBA" id="ARBA00022692"/>
    </source>
</evidence>
<keyword evidence="20" id="KW-0539">Nucleus</keyword>
<feature type="transmembrane region" description="Helical" evidence="32">
    <location>
        <begin position="691"/>
        <end position="710"/>
    </location>
</feature>
<evidence type="ECO:0000256" key="7">
    <source>
        <dbReference type="ARBA" id="ARBA00022490"/>
    </source>
</evidence>
<evidence type="ECO:0000256" key="20">
    <source>
        <dbReference type="ARBA" id="ARBA00023242"/>
    </source>
</evidence>
<dbReference type="AlphaFoldDB" id="A0A6B0QNH1"/>
<evidence type="ECO:0000256" key="28">
    <source>
        <dbReference type="ARBA" id="ARBA00081287"/>
    </source>
</evidence>
<dbReference type="GO" id="GO:0005634">
    <property type="term" value="C:nucleus"/>
    <property type="evidence" value="ECO:0007669"/>
    <property type="project" value="UniProtKB-SubCell"/>
</dbReference>
<evidence type="ECO:0000256" key="24">
    <source>
        <dbReference type="ARBA" id="ARBA00070445"/>
    </source>
</evidence>
<evidence type="ECO:0000313" key="35">
    <source>
        <dbReference type="Proteomes" id="UP000322234"/>
    </source>
</evidence>
<dbReference type="Pfam" id="PF16274">
    <property type="entry name" value="Qua1"/>
    <property type="match status" value="1"/>
</dbReference>
<keyword evidence="16" id="KW-0729">SH3-binding</keyword>
<name>A0A6B0QNH1_9CETA</name>
<keyword evidence="10 32" id="KW-0812">Transmembrane</keyword>
<dbReference type="Proteomes" id="UP000322234">
    <property type="component" value="Unassembled WGS sequence"/>
</dbReference>
<accession>A0A6B0QNH1</accession>
<keyword evidence="17 32" id="KW-0472">Membrane</keyword>
<feature type="region of interest" description="Disordered" evidence="31">
    <location>
        <begin position="327"/>
        <end position="346"/>
    </location>
</feature>
<evidence type="ECO:0000256" key="29">
    <source>
        <dbReference type="ARBA" id="ARBA00083717"/>
    </source>
</evidence>
<dbReference type="GO" id="GO:0017124">
    <property type="term" value="F:SH3 domain binding"/>
    <property type="evidence" value="ECO:0007669"/>
    <property type="project" value="UniProtKB-KW"/>
</dbReference>
<keyword evidence="14" id="KW-0007">Acetylation</keyword>
<keyword evidence="7" id="KW-0963">Cytoplasm</keyword>
<keyword evidence="35" id="KW-1185">Reference proteome</keyword>
<evidence type="ECO:0000256" key="30">
    <source>
        <dbReference type="PROSITE-ProRule" id="PRU00117"/>
    </source>
</evidence>
<evidence type="ECO:0000256" key="17">
    <source>
        <dbReference type="ARBA" id="ARBA00023136"/>
    </source>
</evidence>
<dbReference type="PROSITE" id="PS50084">
    <property type="entry name" value="KH_TYPE_1"/>
    <property type="match status" value="1"/>
</dbReference>
<proteinExistence type="inferred from homology"/>
<feature type="region of interest" description="Disordered" evidence="31">
    <location>
        <begin position="280"/>
        <end position="316"/>
    </location>
</feature>
<evidence type="ECO:0000256" key="1">
    <source>
        <dbReference type="ARBA" id="ARBA00004123"/>
    </source>
</evidence>
<evidence type="ECO:0000313" key="34">
    <source>
        <dbReference type="EMBL" id="MXQ79408.1"/>
    </source>
</evidence>
<feature type="compositionally biased region" description="Low complexity" evidence="31">
    <location>
        <begin position="10"/>
        <end position="21"/>
    </location>
</feature>
<dbReference type="SUPFAM" id="SSF54791">
    <property type="entry name" value="Eukaryotic type KH-domain (KH-domain type I)"/>
    <property type="match status" value="1"/>
</dbReference>
<evidence type="ECO:0000256" key="22">
    <source>
        <dbReference type="ARBA" id="ARBA00037372"/>
    </source>
</evidence>
<evidence type="ECO:0000256" key="12">
    <source>
        <dbReference type="ARBA" id="ARBA00022884"/>
    </source>
</evidence>
<dbReference type="Pfam" id="PF16568">
    <property type="entry name" value="Sam68-YY"/>
    <property type="match status" value="1"/>
</dbReference>
<keyword evidence="11" id="KW-0256">Endoplasmic reticulum</keyword>
<evidence type="ECO:0000256" key="27">
    <source>
        <dbReference type="ARBA" id="ARBA00080691"/>
    </source>
</evidence>
<dbReference type="FunFam" id="3.30.1370.10:FF:000036">
    <property type="entry name" value="KH RNA binding domain containing, signal transduction associated 1"/>
    <property type="match status" value="1"/>
</dbReference>
<evidence type="ECO:0000256" key="9">
    <source>
        <dbReference type="ARBA" id="ARBA00022664"/>
    </source>
</evidence>
<keyword evidence="21" id="KW-0131">Cell cycle</keyword>
<comment type="subcellular location">
    <subcellularLocation>
        <location evidence="3">Cytoplasm</location>
    </subcellularLocation>
    <subcellularLocation>
        <location evidence="2">Endoplasmic reticulum membrane</location>
        <topology evidence="2">Multi-pass membrane protein</topology>
    </subcellularLocation>
    <subcellularLocation>
        <location evidence="1">Nucleus</location>
    </subcellularLocation>
</comment>
<reference evidence="34" key="1">
    <citation type="submission" date="2019-10" db="EMBL/GenBank/DDBJ databases">
        <title>The sequence and de novo assembly of the wild yak genome.</title>
        <authorList>
            <person name="Liu Y."/>
        </authorList>
    </citation>
    <scope>NUCLEOTIDE SEQUENCE [LARGE SCALE GENOMIC DNA]</scope>
    <source>
        <strain evidence="34">WY2019</strain>
    </source>
</reference>
<keyword evidence="15" id="KW-0805">Transcription regulation</keyword>
<feature type="transmembrane region" description="Helical" evidence="32">
    <location>
        <begin position="924"/>
        <end position="943"/>
    </location>
</feature>
<keyword evidence="12 30" id="KW-0694">RNA-binding</keyword>
<dbReference type="PANTHER" id="PTHR12995">
    <property type="entry name" value="FI21814P1"/>
    <property type="match status" value="1"/>
</dbReference>
<organism evidence="34 35">
    <name type="scientific">Bos mutus</name>
    <name type="common">wild yak</name>
    <dbReference type="NCBI Taxonomy" id="72004"/>
    <lineage>
        <taxon>Eukaryota</taxon>
        <taxon>Metazoa</taxon>
        <taxon>Chordata</taxon>
        <taxon>Craniata</taxon>
        <taxon>Vertebrata</taxon>
        <taxon>Euteleostomi</taxon>
        <taxon>Mammalia</taxon>
        <taxon>Eutheria</taxon>
        <taxon>Laurasiatheria</taxon>
        <taxon>Artiodactyla</taxon>
        <taxon>Ruminantia</taxon>
        <taxon>Pecora</taxon>
        <taxon>Bovidae</taxon>
        <taxon>Bovinae</taxon>
        <taxon>Bos</taxon>
    </lineage>
</organism>
<evidence type="ECO:0000256" key="8">
    <source>
        <dbReference type="ARBA" id="ARBA00022553"/>
    </source>
</evidence>
<evidence type="ECO:0000256" key="13">
    <source>
        <dbReference type="ARBA" id="ARBA00022989"/>
    </source>
</evidence>
<evidence type="ECO:0000256" key="25">
    <source>
        <dbReference type="ARBA" id="ARBA00078343"/>
    </source>
</evidence>
<dbReference type="Pfam" id="PF10271">
    <property type="entry name" value="Tmp39"/>
    <property type="match status" value="1"/>
</dbReference>
<dbReference type="InterPro" id="IPR032335">
    <property type="entry name" value="Sam68-YY"/>
</dbReference>
<dbReference type="GO" id="GO:0005789">
    <property type="term" value="C:endoplasmic reticulum membrane"/>
    <property type="evidence" value="ECO:0007669"/>
    <property type="project" value="UniProtKB-SubCell"/>
</dbReference>
<comment type="similarity">
    <text evidence="5">Belongs to the TMEM39 family.</text>
</comment>
<dbReference type="CDD" id="cd22468">
    <property type="entry name" value="KH-I_KHDRBS1"/>
    <property type="match status" value="1"/>
</dbReference>
<feature type="compositionally biased region" description="Low complexity" evidence="31">
    <location>
        <begin position="280"/>
        <end position="293"/>
    </location>
</feature>
<evidence type="ECO:0000256" key="14">
    <source>
        <dbReference type="ARBA" id="ARBA00022990"/>
    </source>
</evidence>
<evidence type="ECO:0000256" key="2">
    <source>
        <dbReference type="ARBA" id="ARBA00004477"/>
    </source>
</evidence>
<comment type="similarity">
    <text evidence="4">Belongs to the KHDRBS family.</text>
</comment>
<keyword evidence="18" id="KW-0804">Transcription</keyword>
<keyword evidence="6" id="KW-0488">Methylation</keyword>
<keyword evidence="8" id="KW-0597">Phosphoprotein</keyword>
<evidence type="ECO:0000259" key="33">
    <source>
        <dbReference type="SMART" id="SM00322"/>
    </source>
</evidence>
<evidence type="ECO:0000256" key="11">
    <source>
        <dbReference type="ARBA" id="ARBA00022824"/>
    </source>
</evidence>
<evidence type="ECO:0000256" key="6">
    <source>
        <dbReference type="ARBA" id="ARBA00022481"/>
    </source>
</evidence>
<feature type="transmembrane region" description="Helical" evidence="32">
    <location>
        <begin position="664"/>
        <end position="685"/>
    </location>
</feature>
<comment type="function">
    <text evidence="22">May protect the cells against DNA damage caused by exposure to the cold-warming stress and facilitates tissue damage repair during the recovery phase.</text>
</comment>
<keyword evidence="9" id="KW-0507">mRNA processing</keyword>
<dbReference type="EMBL" id="VBQZ03000001">
    <property type="protein sequence ID" value="MXQ79408.1"/>
    <property type="molecule type" value="Genomic_DNA"/>
</dbReference>
<dbReference type="InterPro" id="IPR004087">
    <property type="entry name" value="KH_dom"/>
</dbReference>
<feature type="region of interest" description="Disordered" evidence="31">
    <location>
        <begin position="1"/>
        <end position="96"/>
    </location>
</feature>
<keyword evidence="13 32" id="KW-1133">Transmembrane helix</keyword>
<dbReference type="GO" id="GO:0006397">
    <property type="term" value="P:mRNA processing"/>
    <property type="evidence" value="ECO:0007669"/>
    <property type="project" value="UniProtKB-KW"/>
</dbReference>
<comment type="caution">
    <text evidence="34">The sequence shown here is derived from an EMBL/GenBank/DDBJ whole genome shotgun (WGS) entry which is preliminary data.</text>
</comment>
<dbReference type="GO" id="GO:0048024">
    <property type="term" value="P:regulation of mRNA splicing, via spliceosome"/>
    <property type="evidence" value="ECO:0007669"/>
    <property type="project" value="UniProtKB-ARBA"/>
</dbReference>
<dbReference type="InterPro" id="IPR032571">
    <property type="entry name" value="Qua1_dom"/>
</dbReference>
<keyword evidence="19" id="KW-0325">Glycoprotein</keyword>
<gene>
    <name evidence="34" type="ORF">E5288_WYG000178</name>
</gene>
<evidence type="ECO:0000256" key="26">
    <source>
        <dbReference type="ARBA" id="ARBA00079880"/>
    </source>
</evidence>